<evidence type="ECO:0000256" key="4">
    <source>
        <dbReference type="ARBA" id="ARBA00023136"/>
    </source>
</evidence>
<dbReference type="GO" id="GO:0015165">
    <property type="term" value="F:pyrimidine nucleotide-sugar transmembrane transporter activity"/>
    <property type="evidence" value="ECO:0007669"/>
    <property type="project" value="InterPro"/>
</dbReference>
<dbReference type="Pfam" id="PF04142">
    <property type="entry name" value="Nuc_sug_transp"/>
    <property type="match status" value="1"/>
</dbReference>
<dbReference type="HOGENOM" id="CLU_1850450_0_0_1"/>
<evidence type="ECO:0000256" key="3">
    <source>
        <dbReference type="ARBA" id="ARBA00022989"/>
    </source>
</evidence>
<dbReference type="GeneID" id="17261729"/>
<dbReference type="SUPFAM" id="SSF103481">
    <property type="entry name" value="Multidrug resistance efflux transporter EmrE"/>
    <property type="match status" value="1"/>
</dbReference>
<dbReference type="EnsemblProtists" id="EOD15579">
    <property type="protein sequence ID" value="EOD15579"/>
    <property type="gene ID" value="EMIHUDRAFT_124279"/>
</dbReference>
<keyword evidence="4" id="KW-0472">Membrane</keyword>
<reference evidence="6" key="1">
    <citation type="journal article" date="2013" name="Nature">
        <title>Pan genome of the phytoplankton Emiliania underpins its global distribution.</title>
        <authorList>
            <person name="Read B.A."/>
            <person name="Kegel J."/>
            <person name="Klute M.J."/>
            <person name="Kuo A."/>
            <person name="Lefebvre S.C."/>
            <person name="Maumus F."/>
            <person name="Mayer C."/>
            <person name="Miller J."/>
            <person name="Monier A."/>
            <person name="Salamov A."/>
            <person name="Young J."/>
            <person name="Aguilar M."/>
            <person name="Claverie J.M."/>
            <person name="Frickenhaus S."/>
            <person name="Gonzalez K."/>
            <person name="Herman E.K."/>
            <person name="Lin Y.C."/>
            <person name="Napier J."/>
            <person name="Ogata H."/>
            <person name="Sarno A.F."/>
            <person name="Shmutz J."/>
            <person name="Schroeder D."/>
            <person name="de Vargas C."/>
            <person name="Verret F."/>
            <person name="von Dassow P."/>
            <person name="Valentin K."/>
            <person name="Van de Peer Y."/>
            <person name="Wheeler G."/>
            <person name="Dacks J.B."/>
            <person name="Delwiche C.F."/>
            <person name="Dyhrman S.T."/>
            <person name="Glockner G."/>
            <person name="John U."/>
            <person name="Richards T."/>
            <person name="Worden A.Z."/>
            <person name="Zhang X."/>
            <person name="Grigoriev I.V."/>
            <person name="Allen A.E."/>
            <person name="Bidle K."/>
            <person name="Borodovsky M."/>
            <person name="Bowler C."/>
            <person name="Brownlee C."/>
            <person name="Cock J.M."/>
            <person name="Elias M."/>
            <person name="Gladyshev V.N."/>
            <person name="Groth M."/>
            <person name="Guda C."/>
            <person name="Hadaegh A."/>
            <person name="Iglesias-Rodriguez M.D."/>
            <person name="Jenkins J."/>
            <person name="Jones B.M."/>
            <person name="Lawson T."/>
            <person name="Leese F."/>
            <person name="Lindquist E."/>
            <person name="Lobanov A."/>
            <person name="Lomsadze A."/>
            <person name="Malik S.B."/>
            <person name="Marsh M.E."/>
            <person name="Mackinder L."/>
            <person name="Mock T."/>
            <person name="Mueller-Roeber B."/>
            <person name="Pagarete A."/>
            <person name="Parker M."/>
            <person name="Probert I."/>
            <person name="Quesneville H."/>
            <person name="Raines C."/>
            <person name="Rensing S.A."/>
            <person name="Riano-Pachon D.M."/>
            <person name="Richier S."/>
            <person name="Rokitta S."/>
            <person name="Shiraiwa Y."/>
            <person name="Soanes D.M."/>
            <person name="van der Giezen M."/>
            <person name="Wahlund T.M."/>
            <person name="Williams B."/>
            <person name="Wilson W."/>
            <person name="Wolfe G."/>
            <person name="Wurch L.L."/>
        </authorList>
    </citation>
    <scope>NUCLEOTIDE SEQUENCE</scope>
</reference>
<keyword evidence="6" id="KW-1185">Reference proteome</keyword>
<dbReference type="eggNOG" id="KOG2234">
    <property type="taxonomic scope" value="Eukaryota"/>
</dbReference>
<dbReference type="GO" id="GO:0000139">
    <property type="term" value="C:Golgi membrane"/>
    <property type="evidence" value="ECO:0007669"/>
    <property type="project" value="InterPro"/>
</dbReference>
<reference evidence="5" key="2">
    <citation type="submission" date="2024-10" db="UniProtKB">
        <authorList>
            <consortium name="EnsemblProtists"/>
        </authorList>
    </citation>
    <scope>IDENTIFICATION</scope>
</reference>
<accession>A0A0D3IWE4</accession>
<keyword evidence="2" id="KW-0812">Transmembrane</keyword>
<keyword evidence="3" id="KW-1133">Transmembrane helix</keyword>
<dbReference type="PANTHER" id="PTHR10231">
    <property type="entry name" value="NUCLEOTIDE-SUGAR TRANSMEMBRANE TRANSPORTER"/>
    <property type="match status" value="1"/>
</dbReference>
<evidence type="ECO:0000313" key="6">
    <source>
        <dbReference type="Proteomes" id="UP000013827"/>
    </source>
</evidence>
<dbReference type="KEGG" id="ehx:EMIHUDRAFT_124279"/>
<evidence type="ECO:0000256" key="2">
    <source>
        <dbReference type="ARBA" id="ARBA00022692"/>
    </source>
</evidence>
<sequence length="139" mass="15192">MACLSLATFVFWLLVLQNAGVVLLMRYTRATRGESDYVPQVVVLTIEVAKLAVCAAVLCVGEGFGPVCTGFLRQSAQSAVPALLYLLQNNIIFFAISRIDAPTFQVLYQSKIALTALLSVLMLGRRLSARQWLALLLLT</sequence>
<dbReference type="RefSeq" id="XP_005768008.1">
    <property type="nucleotide sequence ID" value="XM_005767951.1"/>
</dbReference>
<organism evidence="5 6">
    <name type="scientific">Emiliania huxleyi (strain CCMP1516)</name>
    <dbReference type="NCBI Taxonomy" id="280463"/>
    <lineage>
        <taxon>Eukaryota</taxon>
        <taxon>Haptista</taxon>
        <taxon>Haptophyta</taxon>
        <taxon>Prymnesiophyceae</taxon>
        <taxon>Isochrysidales</taxon>
        <taxon>Noelaerhabdaceae</taxon>
        <taxon>Emiliania</taxon>
    </lineage>
</organism>
<dbReference type="Proteomes" id="UP000013827">
    <property type="component" value="Unassembled WGS sequence"/>
</dbReference>
<evidence type="ECO:0000313" key="5">
    <source>
        <dbReference type="EnsemblProtists" id="EOD15579"/>
    </source>
</evidence>
<dbReference type="InterPro" id="IPR037185">
    <property type="entry name" value="EmrE-like"/>
</dbReference>
<protein>
    <submittedName>
        <fullName evidence="5">Uncharacterized protein</fullName>
    </submittedName>
</protein>
<dbReference type="AlphaFoldDB" id="A0A0D3IWE4"/>
<dbReference type="InterPro" id="IPR007271">
    <property type="entry name" value="Nuc_sug_transpt"/>
</dbReference>
<dbReference type="STRING" id="2903.R1E3S1"/>
<evidence type="ECO:0000256" key="1">
    <source>
        <dbReference type="ARBA" id="ARBA00004141"/>
    </source>
</evidence>
<comment type="subcellular location">
    <subcellularLocation>
        <location evidence="1">Membrane</location>
        <topology evidence="1">Multi-pass membrane protein</topology>
    </subcellularLocation>
</comment>
<dbReference type="PaxDb" id="2903-EOD15579"/>
<name>A0A0D3IWE4_EMIH1</name>
<proteinExistence type="predicted"/>